<feature type="region of interest" description="Disordered" evidence="1">
    <location>
        <begin position="43"/>
        <end position="74"/>
    </location>
</feature>
<accession>A0A9Q1J6A8</accession>
<comment type="caution">
    <text evidence="2">The sequence shown here is derived from an EMBL/GenBank/DDBJ whole genome shotgun (WGS) entry which is preliminary data.</text>
</comment>
<dbReference type="EMBL" id="JAINUF010000003">
    <property type="protein sequence ID" value="KAJ8369214.1"/>
    <property type="molecule type" value="Genomic_DNA"/>
</dbReference>
<reference evidence="2" key="1">
    <citation type="journal article" date="2023" name="Science">
        <title>Genome structures resolve the early diversification of teleost fishes.</title>
        <authorList>
            <person name="Parey E."/>
            <person name="Louis A."/>
            <person name="Montfort J."/>
            <person name="Bouchez O."/>
            <person name="Roques C."/>
            <person name="Iampietro C."/>
            <person name="Lluch J."/>
            <person name="Castinel A."/>
            <person name="Donnadieu C."/>
            <person name="Desvignes T."/>
            <person name="Floi Bucao C."/>
            <person name="Jouanno E."/>
            <person name="Wen M."/>
            <person name="Mejri S."/>
            <person name="Dirks R."/>
            <person name="Jansen H."/>
            <person name="Henkel C."/>
            <person name="Chen W.J."/>
            <person name="Zahm M."/>
            <person name="Cabau C."/>
            <person name="Klopp C."/>
            <person name="Thompson A.W."/>
            <person name="Robinson-Rechavi M."/>
            <person name="Braasch I."/>
            <person name="Lecointre G."/>
            <person name="Bobe J."/>
            <person name="Postlethwait J.H."/>
            <person name="Berthelot C."/>
            <person name="Roest Crollius H."/>
            <person name="Guiguen Y."/>
        </authorList>
    </citation>
    <scope>NUCLEOTIDE SEQUENCE</scope>
    <source>
        <strain evidence="2">WJC10195</strain>
    </source>
</reference>
<sequence length="175" mass="17777">MRCHRHRGCVIGPRLSRVTKAAGGAGATPGWVLGLINARIPRGGSGSSAPWEGGVGSRPGAPEREAAPGARASKPGRWPNSCFFCTLPAAWDPRTGRSRLPSLTPPHGAVVGPLQEVHGASRAQRGSAGRPIMSGGVSARPARNRPGGKEPLTHKPGGPAREGLAGRAGTSSQSG</sequence>
<protein>
    <submittedName>
        <fullName evidence="2">Uncharacterized protein</fullName>
    </submittedName>
</protein>
<dbReference type="Proteomes" id="UP001152622">
    <property type="component" value="Chromosome 3"/>
</dbReference>
<evidence type="ECO:0000313" key="2">
    <source>
        <dbReference type="EMBL" id="KAJ8369214.1"/>
    </source>
</evidence>
<proteinExistence type="predicted"/>
<name>A0A9Q1J6A8_SYNKA</name>
<gene>
    <name evidence="2" type="ORF">SKAU_G00092420</name>
</gene>
<feature type="region of interest" description="Disordered" evidence="1">
    <location>
        <begin position="119"/>
        <end position="175"/>
    </location>
</feature>
<dbReference type="AlphaFoldDB" id="A0A9Q1J6A8"/>
<keyword evidence="3" id="KW-1185">Reference proteome</keyword>
<evidence type="ECO:0000313" key="3">
    <source>
        <dbReference type="Proteomes" id="UP001152622"/>
    </source>
</evidence>
<organism evidence="2 3">
    <name type="scientific">Synaphobranchus kaupii</name>
    <name type="common">Kaup's arrowtooth eel</name>
    <dbReference type="NCBI Taxonomy" id="118154"/>
    <lineage>
        <taxon>Eukaryota</taxon>
        <taxon>Metazoa</taxon>
        <taxon>Chordata</taxon>
        <taxon>Craniata</taxon>
        <taxon>Vertebrata</taxon>
        <taxon>Euteleostomi</taxon>
        <taxon>Actinopterygii</taxon>
        <taxon>Neopterygii</taxon>
        <taxon>Teleostei</taxon>
        <taxon>Anguilliformes</taxon>
        <taxon>Synaphobranchidae</taxon>
        <taxon>Synaphobranchus</taxon>
    </lineage>
</organism>
<evidence type="ECO:0000256" key="1">
    <source>
        <dbReference type="SAM" id="MobiDB-lite"/>
    </source>
</evidence>